<dbReference type="PANTHER" id="PTHR31225">
    <property type="entry name" value="OS04G0344100 PROTEIN-RELATED"/>
    <property type="match status" value="1"/>
</dbReference>
<dbReference type="PANTHER" id="PTHR31225:SF252">
    <property type="entry name" value="TERPENE SYNTHASE 12-RELATED"/>
    <property type="match status" value="1"/>
</dbReference>
<evidence type="ECO:0000256" key="4">
    <source>
        <dbReference type="ARBA" id="ARBA00023239"/>
    </source>
</evidence>
<comment type="cofactor">
    <cofactor evidence="1">
        <name>Mg(2+)</name>
        <dbReference type="ChEBI" id="CHEBI:18420"/>
    </cofactor>
</comment>
<dbReference type="Proteomes" id="UP000323506">
    <property type="component" value="Chromosome D04"/>
</dbReference>
<evidence type="ECO:0000256" key="3">
    <source>
        <dbReference type="ARBA" id="ARBA00022842"/>
    </source>
</evidence>
<dbReference type="CDD" id="cd00684">
    <property type="entry name" value="Terpene_cyclase_plant_C1"/>
    <property type="match status" value="1"/>
</dbReference>
<dbReference type="Gene3D" id="1.50.10.130">
    <property type="entry name" value="Terpene synthase, N-terminal domain"/>
    <property type="match status" value="1"/>
</dbReference>
<dbReference type="Gene3D" id="1.10.600.10">
    <property type="entry name" value="Farnesyl Diphosphate Synthase"/>
    <property type="match status" value="2"/>
</dbReference>
<dbReference type="InterPro" id="IPR001906">
    <property type="entry name" value="Terpene_synth_N"/>
</dbReference>
<evidence type="ECO:0000256" key="1">
    <source>
        <dbReference type="ARBA" id="ARBA00001946"/>
    </source>
</evidence>
<evidence type="ECO:0000313" key="8">
    <source>
        <dbReference type="Proteomes" id="UP000323506"/>
    </source>
</evidence>
<dbReference type="Pfam" id="PF03936">
    <property type="entry name" value="Terpene_synth_C"/>
    <property type="match status" value="1"/>
</dbReference>
<evidence type="ECO:0000259" key="6">
    <source>
        <dbReference type="Pfam" id="PF03936"/>
    </source>
</evidence>
<dbReference type="InterPro" id="IPR036965">
    <property type="entry name" value="Terpene_synth_N_sf"/>
</dbReference>
<proteinExistence type="predicted"/>
<dbReference type="InterPro" id="IPR044814">
    <property type="entry name" value="Terpene_cyclase_plant_C1"/>
</dbReference>
<dbReference type="SFLD" id="SFLDG01019">
    <property type="entry name" value="Terpene_Cyclase_Like_1_C_Termi"/>
    <property type="match status" value="1"/>
</dbReference>
<dbReference type="GO" id="GO:0000287">
    <property type="term" value="F:magnesium ion binding"/>
    <property type="evidence" value="ECO:0007669"/>
    <property type="project" value="InterPro"/>
</dbReference>
<accession>A0A5D2CYM5</accession>
<dbReference type="InterPro" id="IPR008949">
    <property type="entry name" value="Isoprenoid_synthase_dom_sf"/>
</dbReference>
<organism evidence="7 8">
    <name type="scientific">Gossypium darwinii</name>
    <name type="common">Darwin's cotton</name>
    <name type="synonym">Gossypium barbadense var. darwinii</name>
    <dbReference type="NCBI Taxonomy" id="34276"/>
    <lineage>
        <taxon>Eukaryota</taxon>
        <taxon>Viridiplantae</taxon>
        <taxon>Streptophyta</taxon>
        <taxon>Embryophyta</taxon>
        <taxon>Tracheophyta</taxon>
        <taxon>Spermatophyta</taxon>
        <taxon>Magnoliopsida</taxon>
        <taxon>eudicotyledons</taxon>
        <taxon>Gunneridae</taxon>
        <taxon>Pentapetalae</taxon>
        <taxon>rosids</taxon>
        <taxon>malvids</taxon>
        <taxon>Malvales</taxon>
        <taxon>Malvaceae</taxon>
        <taxon>Malvoideae</taxon>
        <taxon>Gossypium</taxon>
    </lineage>
</organism>
<dbReference type="InterPro" id="IPR008930">
    <property type="entry name" value="Terpenoid_cyclase/PrenylTrfase"/>
</dbReference>
<feature type="domain" description="Terpene synthase metal-binding" evidence="6">
    <location>
        <begin position="310"/>
        <end position="526"/>
    </location>
</feature>
<keyword evidence="8" id="KW-1185">Reference proteome</keyword>
<dbReference type="SUPFAM" id="SSF48239">
    <property type="entry name" value="Terpenoid cyclases/Protein prenyltransferases"/>
    <property type="match status" value="1"/>
</dbReference>
<feature type="domain" description="Terpene synthase N-terminal" evidence="5">
    <location>
        <begin position="74"/>
        <end position="250"/>
    </location>
</feature>
<dbReference type="GO" id="GO:0010333">
    <property type="term" value="F:terpene synthase activity"/>
    <property type="evidence" value="ECO:0007669"/>
    <property type="project" value="InterPro"/>
</dbReference>
<evidence type="ECO:0000313" key="7">
    <source>
        <dbReference type="EMBL" id="TYG74394.1"/>
    </source>
</evidence>
<dbReference type="SUPFAM" id="SSF48576">
    <property type="entry name" value="Terpenoid synthases"/>
    <property type="match status" value="1"/>
</dbReference>
<dbReference type="InterPro" id="IPR034741">
    <property type="entry name" value="Terpene_cyclase-like_1_C"/>
</dbReference>
<keyword evidence="3" id="KW-0460">Magnesium</keyword>
<dbReference type="GO" id="GO:0016102">
    <property type="term" value="P:diterpenoid biosynthetic process"/>
    <property type="evidence" value="ECO:0007669"/>
    <property type="project" value="InterPro"/>
</dbReference>
<dbReference type="EMBL" id="CM017704">
    <property type="protein sequence ID" value="TYG74394.1"/>
    <property type="molecule type" value="Genomic_DNA"/>
</dbReference>
<dbReference type="AlphaFoldDB" id="A0A5D2CYM5"/>
<name>A0A5D2CYM5_GOSDA</name>
<evidence type="ECO:0000256" key="2">
    <source>
        <dbReference type="ARBA" id="ARBA00022723"/>
    </source>
</evidence>
<dbReference type="InterPro" id="IPR005630">
    <property type="entry name" value="Terpene_synthase_metal-bd"/>
</dbReference>
<evidence type="ECO:0000259" key="5">
    <source>
        <dbReference type="Pfam" id="PF01397"/>
    </source>
</evidence>
<keyword evidence="4" id="KW-0456">Lyase</keyword>
<dbReference type="InterPro" id="IPR050148">
    <property type="entry name" value="Terpene_synthase-like"/>
</dbReference>
<dbReference type="SFLD" id="SFLDS00005">
    <property type="entry name" value="Isoprenoid_Synthase_Type_I"/>
    <property type="match status" value="1"/>
</dbReference>
<protein>
    <submittedName>
        <fullName evidence="7">Uncharacterized protein</fullName>
    </submittedName>
</protein>
<keyword evidence="2" id="KW-0479">Metal-binding</keyword>
<dbReference type="FunFam" id="1.50.10.130:FF:000001">
    <property type="entry name" value="Isoprene synthase, chloroplastic"/>
    <property type="match status" value="1"/>
</dbReference>
<dbReference type="Pfam" id="PF01397">
    <property type="entry name" value="Terpene_synth"/>
    <property type="match status" value="1"/>
</dbReference>
<gene>
    <name evidence="7" type="ORF">ES288_D04G179600v1</name>
</gene>
<reference evidence="7 8" key="1">
    <citation type="submission" date="2019-06" db="EMBL/GenBank/DDBJ databases">
        <title>WGS assembly of Gossypium darwinii.</title>
        <authorList>
            <person name="Chen Z.J."/>
            <person name="Sreedasyam A."/>
            <person name="Ando A."/>
            <person name="Song Q."/>
            <person name="De L."/>
            <person name="Hulse-Kemp A."/>
            <person name="Ding M."/>
            <person name="Ye W."/>
            <person name="Kirkbride R."/>
            <person name="Jenkins J."/>
            <person name="Plott C."/>
            <person name="Lovell J."/>
            <person name="Lin Y.-M."/>
            <person name="Vaughn R."/>
            <person name="Liu B."/>
            <person name="Li W."/>
            <person name="Simpson S."/>
            <person name="Scheffler B."/>
            <person name="Saski C."/>
            <person name="Grover C."/>
            <person name="Hu G."/>
            <person name="Conover J."/>
            <person name="Carlson J."/>
            <person name="Shu S."/>
            <person name="Boston L."/>
            <person name="Williams M."/>
            <person name="Peterson D."/>
            <person name="Mcgee K."/>
            <person name="Jones D."/>
            <person name="Wendel J."/>
            <person name="Stelly D."/>
            <person name="Grimwood J."/>
            <person name="Schmutz J."/>
        </authorList>
    </citation>
    <scope>NUCLEOTIDE SEQUENCE [LARGE SCALE GENOMIC DNA]</scope>
    <source>
        <strain evidence="7">1808015.09</strain>
    </source>
</reference>
<sequence>MALAPPSLILCSPRLNPKQVMIPTNICRRKVECDHRSLMSSSRIFCAVPPPTTQVSNSDHPKDGRSSANYQPTIWSYDFLQSLKNDHADIIYKERAAKLEQELRFALHDENAEPVNLLELIDDIQRLGLGHRFEIDINRALENFVSSDDYSVATKYSLHATALRFRLLRQHGYVVSQDVFKAFKDHKGNFKECLYKDVKGMLSLYEASRLAFEGEYVMDEAFLFTRIHLMDLRGVSNLEEGLLEQVIHALELPLHRRMVRLEARWYIEAYSKSAARKPNLLELAKLDFNMVQSTLQEDLKEMTRWWTGTELSSKLNFARDRLMECFFWSIGMVSEPQFRNWRKSFTKVASFATIIDDVYDLYGTLDELELFAEAVERFEFFLLEIHKTLLLFTMLSCSVNEMAYETLRDHGENIIPYLTKAWADLCKAYLKEAEWARSKHVPTFQDYLETAWVSSSGHIFLVYAYFLQSSNITSEALDSLERYHDILRWPSTIFRLCNDLVTSKVELERGESANSIICYMKEVGCSPFAKHLVETATNLARISTCIYQHGDAHGCPDNLSKNRIQSLIVDPVSIN</sequence>